<dbReference type="Pfam" id="PF01627">
    <property type="entry name" value="Hpt"/>
    <property type="match status" value="1"/>
</dbReference>
<dbReference type="Proteomes" id="UP001554567">
    <property type="component" value="Unassembled WGS sequence"/>
</dbReference>
<dbReference type="PROSITE" id="PS50109">
    <property type="entry name" value="HIS_KIN"/>
    <property type="match status" value="1"/>
</dbReference>
<feature type="modified residue" description="4-aspartylphosphate" evidence="16">
    <location>
        <position position="874"/>
    </location>
</feature>
<evidence type="ECO:0000256" key="3">
    <source>
        <dbReference type="ARBA" id="ARBA00012438"/>
    </source>
</evidence>
<comment type="subcellular location">
    <subcellularLocation>
        <location evidence="2">Cell inner membrane</location>
        <topology evidence="2">Multi-pass membrane protein</topology>
    </subcellularLocation>
</comment>
<dbReference type="PANTHER" id="PTHR43047">
    <property type="entry name" value="TWO-COMPONENT HISTIDINE PROTEIN KINASE"/>
    <property type="match status" value="1"/>
</dbReference>
<keyword evidence="8" id="KW-0812">Transmembrane</keyword>
<dbReference type="SUPFAM" id="SSF47384">
    <property type="entry name" value="Homodimeric domain of signal transducing histidine kinase"/>
    <property type="match status" value="1"/>
</dbReference>
<keyword evidence="11" id="KW-0547">Nucleotide-binding</keyword>
<feature type="coiled-coil region" evidence="17">
    <location>
        <begin position="549"/>
        <end position="576"/>
    </location>
</feature>
<evidence type="ECO:0000256" key="8">
    <source>
        <dbReference type="ARBA" id="ARBA00022692"/>
    </source>
</evidence>
<keyword evidence="14" id="KW-0472">Membrane</keyword>
<dbReference type="PROSITE" id="PS50110">
    <property type="entry name" value="RESPONSE_REGULATORY"/>
    <property type="match status" value="1"/>
</dbReference>
<dbReference type="InterPro" id="IPR004358">
    <property type="entry name" value="Sig_transdc_His_kin-like_C"/>
</dbReference>
<evidence type="ECO:0000256" key="13">
    <source>
        <dbReference type="ARBA" id="ARBA00023012"/>
    </source>
</evidence>
<reference evidence="22 23" key="1">
    <citation type="submission" date="2024-07" db="EMBL/GenBank/DDBJ databases">
        <authorList>
            <person name="Dulla G.F.J."/>
            <person name="Delorm J.G."/>
        </authorList>
    </citation>
    <scope>NUCLEOTIDE SEQUENCE [LARGE SCALE GENOMIC DNA]</scope>
    <source>
        <strain evidence="22 23">JGD 233</strain>
    </source>
</reference>
<keyword evidence="6 16" id="KW-0597">Phosphoprotein</keyword>
<dbReference type="InterPro" id="IPR001638">
    <property type="entry name" value="Solute-binding_3/MltF_N"/>
</dbReference>
<feature type="chain" id="PRO_5045886505" description="histidine kinase" evidence="18">
    <location>
        <begin position="18"/>
        <end position="1056"/>
    </location>
</feature>
<dbReference type="InterPro" id="IPR005467">
    <property type="entry name" value="His_kinase_dom"/>
</dbReference>
<dbReference type="SMART" id="SM00387">
    <property type="entry name" value="HATPase_c"/>
    <property type="match status" value="1"/>
</dbReference>
<feature type="domain" description="HPt" evidence="21">
    <location>
        <begin position="962"/>
        <end position="1056"/>
    </location>
</feature>
<dbReference type="Gene3D" id="3.30.565.10">
    <property type="entry name" value="Histidine kinase-like ATPase, C-terminal domain"/>
    <property type="match status" value="1"/>
</dbReference>
<name>A0ABV3N4U8_9GAMM</name>
<proteinExistence type="predicted"/>
<dbReference type="Pfam" id="PF00512">
    <property type="entry name" value="HisKA"/>
    <property type="match status" value="1"/>
</dbReference>
<evidence type="ECO:0000256" key="1">
    <source>
        <dbReference type="ARBA" id="ARBA00000085"/>
    </source>
</evidence>
<evidence type="ECO:0000256" key="16">
    <source>
        <dbReference type="PROSITE-ProRule" id="PRU00169"/>
    </source>
</evidence>
<protein>
    <recommendedName>
        <fullName evidence="3">histidine kinase</fullName>
        <ecNumber evidence="3">2.7.13.3</ecNumber>
    </recommendedName>
</protein>
<dbReference type="Gene3D" id="1.10.287.130">
    <property type="match status" value="1"/>
</dbReference>
<evidence type="ECO:0000259" key="21">
    <source>
        <dbReference type="PROSITE" id="PS50894"/>
    </source>
</evidence>
<dbReference type="SMART" id="SM00448">
    <property type="entry name" value="REC"/>
    <property type="match status" value="1"/>
</dbReference>
<evidence type="ECO:0000256" key="4">
    <source>
        <dbReference type="ARBA" id="ARBA00022475"/>
    </source>
</evidence>
<dbReference type="Pfam" id="PF00497">
    <property type="entry name" value="SBP_bac_3"/>
    <property type="match status" value="2"/>
</dbReference>
<evidence type="ECO:0000256" key="7">
    <source>
        <dbReference type="ARBA" id="ARBA00022679"/>
    </source>
</evidence>
<dbReference type="PANTHER" id="PTHR43047:SF72">
    <property type="entry name" value="OSMOSENSING HISTIDINE PROTEIN KINASE SLN1"/>
    <property type="match status" value="1"/>
</dbReference>
<evidence type="ECO:0000256" key="6">
    <source>
        <dbReference type="ARBA" id="ARBA00022553"/>
    </source>
</evidence>
<dbReference type="InterPro" id="IPR008207">
    <property type="entry name" value="Sig_transdc_His_kin_Hpt_dom"/>
</dbReference>
<organism evidence="22 23">
    <name type="scientific">Erwinia papayae</name>
    <dbReference type="NCBI Taxonomy" id="206499"/>
    <lineage>
        <taxon>Bacteria</taxon>
        <taxon>Pseudomonadati</taxon>
        <taxon>Pseudomonadota</taxon>
        <taxon>Gammaproteobacteria</taxon>
        <taxon>Enterobacterales</taxon>
        <taxon>Erwiniaceae</taxon>
        <taxon>Erwinia</taxon>
    </lineage>
</organism>
<dbReference type="CDD" id="cd17546">
    <property type="entry name" value="REC_hyHK_CKI1_RcsC-like"/>
    <property type="match status" value="1"/>
</dbReference>
<dbReference type="SUPFAM" id="SSF55874">
    <property type="entry name" value="ATPase domain of HSP90 chaperone/DNA topoisomerase II/histidine kinase"/>
    <property type="match status" value="1"/>
</dbReference>
<keyword evidence="5" id="KW-0997">Cell inner membrane</keyword>
<dbReference type="Gene3D" id="3.40.190.10">
    <property type="entry name" value="Periplasmic binding protein-like II"/>
    <property type="match status" value="4"/>
</dbReference>
<keyword evidence="10" id="KW-0418">Kinase</keyword>
<evidence type="ECO:0000256" key="12">
    <source>
        <dbReference type="ARBA" id="ARBA00022989"/>
    </source>
</evidence>
<dbReference type="CDD" id="cd13705">
    <property type="entry name" value="PBP2_BvgS_D1"/>
    <property type="match status" value="1"/>
</dbReference>
<comment type="catalytic activity">
    <reaction evidence="1">
        <text>ATP + protein L-histidine = ADP + protein N-phospho-L-histidine.</text>
        <dbReference type="EC" id="2.7.13.3"/>
    </reaction>
</comment>
<evidence type="ECO:0000256" key="5">
    <source>
        <dbReference type="ARBA" id="ARBA00022519"/>
    </source>
</evidence>
<evidence type="ECO:0000256" key="11">
    <source>
        <dbReference type="ARBA" id="ARBA00022840"/>
    </source>
</evidence>
<evidence type="ECO:0000256" key="9">
    <source>
        <dbReference type="ARBA" id="ARBA00022729"/>
    </source>
</evidence>
<feature type="modified residue" description="Phosphohistidine" evidence="15">
    <location>
        <position position="1003"/>
    </location>
</feature>
<dbReference type="InterPro" id="IPR011006">
    <property type="entry name" value="CheY-like_superfamily"/>
</dbReference>
<feature type="domain" description="Histidine kinase" evidence="19">
    <location>
        <begin position="583"/>
        <end position="804"/>
    </location>
</feature>
<evidence type="ECO:0000256" key="10">
    <source>
        <dbReference type="ARBA" id="ARBA00022777"/>
    </source>
</evidence>
<keyword evidence="13" id="KW-0902">Two-component regulatory system</keyword>
<keyword evidence="9 18" id="KW-0732">Signal</keyword>
<dbReference type="EC" id="2.7.13.3" evidence="3"/>
<dbReference type="SUPFAM" id="SSF52172">
    <property type="entry name" value="CheY-like"/>
    <property type="match status" value="1"/>
</dbReference>
<dbReference type="InterPro" id="IPR003594">
    <property type="entry name" value="HATPase_dom"/>
</dbReference>
<dbReference type="SUPFAM" id="SSF47226">
    <property type="entry name" value="Histidine-containing phosphotransfer domain, HPT domain"/>
    <property type="match status" value="1"/>
</dbReference>
<gene>
    <name evidence="22" type="ORF">ABW286_16985</name>
</gene>
<evidence type="ECO:0000256" key="18">
    <source>
        <dbReference type="SAM" id="SignalP"/>
    </source>
</evidence>
<keyword evidence="17" id="KW-0175">Coiled coil</keyword>
<dbReference type="CDD" id="cd00082">
    <property type="entry name" value="HisKA"/>
    <property type="match status" value="1"/>
</dbReference>
<evidence type="ECO:0000256" key="14">
    <source>
        <dbReference type="ARBA" id="ARBA00023136"/>
    </source>
</evidence>
<feature type="signal peptide" evidence="18">
    <location>
        <begin position="1"/>
        <end position="17"/>
    </location>
</feature>
<dbReference type="SUPFAM" id="SSF53850">
    <property type="entry name" value="Periplasmic binding protein-like II"/>
    <property type="match status" value="2"/>
</dbReference>
<sequence>MRKLWCLLWLCCLPVLAGEKQNYRQLELVSREHIQTPWPVLKQNQWQWLHRRRTLSFGVARPESPPYEMITGYHQFDGLNADYLGLLAYNLNLKIVVHYYQNKSLLMDALSRGEVDFIGSVTADEAREYGLIVTTPYQTLMPAVVERKDMPIHQTTKKRVAIEPLFEARKSLAGYLSGNLVQHYDSPRKALEALSFNNLDSWIGDAISARYLINQNNLMNLRLQVLSQEESNDFAFGLTANNKPLQAILNAVLERIPKNIQGNILSRWRGNVPSPTTAPTLLFTAFESKWLQENALVRLVINEDAGPLNFFDDTGHFRGLTADIINTIAEQTGLKFTLVRSATLAEALSMVKSGKADAIAGVPRDAAWYNGLITTRSYLLNSWVLVGHKSQKRPGKLQRIALIRGHPLETPLQQSYPGVQILPVDTAQEGLVAVEKNQADGLVLPMIEANSLLAQKRESSLTILTGLDTEQSHFVIAVGNEKYTLATILDKALLSLTPEEMHAMIRNWYSDAARIRVNPENNDLNAGWLPPLLVMVVILCTSVAIYHYLRRQQAQQHRLTEQYQQAKNQADEASRAKSTFLATMSHEIRTPLNAIIGTLELVLRQQQQQQPVDISLLTIAHDSAHSLLALIGDILDISRIESNRLVLHPTRTSLRQLIESVALLFEGVAQQKGLNFRLEIENGLTGDVLADPVRVKQILSNLVSNAIKFTEQGEVTLSAQLMSITEQRLDICLRVTDTGQGMEPAVQQRLFQPFVQGKNPAGTEGAGLGLYICRILVEMMAGEITLSSQQGAGSTFTVTLSLPRMLAKVDPPVQPAAAQPPHPLKILIVEDHPAGRVLLLQQLQHLGHHATAVADGAEALQYCQHHRCDLVITDCHMPRLDGFQFTQQLRLLEQERQQSRTPVWGLTANAQSSAQEACLQAGMDDCLFKPIRLKLLKEKLQSLPCTAQAAFNPDHLPDELKDPAVLREFMQTMLTSLQQDLTRLIDEAQHSPLREEALTELAHKIAGGARLIQAAMLETACRRLEDAPSAETLATVIQETERLIASLMAVPGTTDE</sequence>
<evidence type="ECO:0000313" key="22">
    <source>
        <dbReference type="EMBL" id="MEW5290851.1"/>
    </source>
</evidence>
<keyword evidence="7" id="KW-0808">Transferase</keyword>
<dbReference type="InterPro" id="IPR003661">
    <property type="entry name" value="HisK_dim/P_dom"/>
</dbReference>
<evidence type="ECO:0000313" key="23">
    <source>
        <dbReference type="Proteomes" id="UP001554567"/>
    </source>
</evidence>
<dbReference type="RefSeq" id="WP_367168195.1">
    <property type="nucleotide sequence ID" value="NZ_JBFKZN010000009.1"/>
</dbReference>
<dbReference type="InterPro" id="IPR001789">
    <property type="entry name" value="Sig_transdc_resp-reg_receiver"/>
</dbReference>
<dbReference type="SMART" id="SM00388">
    <property type="entry name" value="HisKA"/>
    <property type="match status" value="1"/>
</dbReference>
<dbReference type="PROSITE" id="PS50894">
    <property type="entry name" value="HPT"/>
    <property type="match status" value="1"/>
</dbReference>
<dbReference type="Pfam" id="PF00072">
    <property type="entry name" value="Response_reg"/>
    <property type="match status" value="1"/>
</dbReference>
<keyword evidence="12" id="KW-1133">Transmembrane helix</keyword>
<dbReference type="InterPro" id="IPR036890">
    <property type="entry name" value="HATPase_C_sf"/>
</dbReference>
<dbReference type="CDD" id="cd16922">
    <property type="entry name" value="HATPase_EvgS-ArcB-TorS-like"/>
    <property type="match status" value="1"/>
</dbReference>
<keyword evidence="11" id="KW-0067">ATP-binding</keyword>
<comment type="caution">
    <text evidence="22">The sequence shown here is derived from an EMBL/GenBank/DDBJ whole genome shotgun (WGS) entry which is preliminary data.</text>
</comment>
<evidence type="ECO:0000256" key="17">
    <source>
        <dbReference type="SAM" id="Coils"/>
    </source>
</evidence>
<dbReference type="Pfam" id="PF02518">
    <property type="entry name" value="HATPase_c"/>
    <property type="match status" value="1"/>
</dbReference>
<dbReference type="Gene3D" id="3.40.50.2300">
    <property type="match status" value="1"/>
</dbReference>
<evidence type="ECO:0000259" key="20">
    <source>
        <dbReference type="PROSITE" id="PS50110"/>
    </source>
</evidence>
<keyword evidence="4" id="KW-1003">Cell membrane</keyword>
<dbReference type="InterPro" id="IPR036097">
    <property type="entry name" value="HisK_dim/P_sf"/>
</dbReference>
<dbReference type="InterPro" id="IPR049870">
    <property type="entry name" value="BvgS-like_periplasmic1"/>
</dbReference>
<dbReference type="Gene3D" id="1.20.120.160">
    <property type="entry name" value="HPT domain"/>
    <property type="match status" value="1"/>
</dbReference>
<evidence type="ECO:0000256" key="2">
    <source>
        <dbReference type="ARBA" id="ARBA00004429"/>
    </source>
</evidence>
<dbReference type="InterPro" id="IPR036641">
    <property type="entry name" value="HPT_dom_sf"/>
</dbReference>
<evidence type="ECO:0000259" key="19">
    <source>
        <dbReference type="PROSITE" id="PS50109"/>
    </source>
</evidence>
<keyword evidence="23" id="KW-1185">Reference proteome</keyword>
<feature type="domain" description="Response regulatory" evidence="20">
    <location>
        <begin position="825"/>
        <end position="944"/>
    </location>
</feature>
<dbReference type="SMART" id="SM00062">
    <property type="entry name" value="PBPb"/>
    <property type="match status" value="2"/>
</dbReference>
<evidence type="ECO:0000256" key="15">
    <source>
        <dbReference type="PROSITE-ProRule" id="PRU00110"/>
    </source>
</evidence>
<dbReference type="PRINTS" id="PR00344">
    <property type="entry name" value="BCTRLSENSOR"/>
</dbReference>
<dbReference type="EMBL" id="JBFKZN010000009">
    <property type="protein sequence ID" value="MEW5290851.1"/>
    <property type="molecule type" value="Genomic_DNA"/>
</dbReference>
<accession>A0ABV3N4U8</accession>